<dbReference type="RefSeq" id="WP_264308234.1">
    <property type="nucleotide sequence ID" value="NZ_CP109635.1"/>
</dbReference>
<evidence type="ECO:0000256" key="1">
    <source>
        <dbReference type="SAM" id="MobiDB-lite"/>
    </source>
</evidence>
<dbReference type="AlphaFoldDB" id="A0AA46TVI3"/>
<proteinExistence type="predicted"/>
<evidence type="ECO:0000313" key="2">
    <source>
        <dbReference type="EMBL" id="UYT10387.1"/>
    </source>
</evidence>
<organism evidence="2 3">
    <name type="scientific">Lactococcus garvieae</name>
    <dbReference type="NCBI Taxonomy" id="1363"/>
    <lineage>
        <taxon>Bacteria</taxon>
        <taxon>Bacillati</taxon>
        <taxon>Bacillota</taxon>
        <taxon>Bacilli</taxon>
        <taxon>Lactobacillales</taxon>
        <taxon>Streptococcaceae</taxon>
        <taxon>Lactococcus</taxon>
    </lineage>
</organism>
<reference evidence="2" key="1">
    <citation type="submission" date="2022-10" db="EMBL/GenBank/DDBJ databases">
        <title>Genome assembly of Lactococcus garvieae isolates from cricket gut.</title>
        <authorList>
            <person name="Luecke A.R."/>
            <person name="Brown A.M.V."/>
            <person name="Wakeman C.A."/>
        </authorList>
    </citation>
    <scope>NUCLEOTIDE SEQUENCE</scope>
    <source>
        <strain evidence="2">Alexii-11_2</strain>
    </source>
</reference>
<name>A0AA46TVI3_9LACT</name>
<dbReference type="Proteomes" id="UP001164042">
    <property type="component" value="Chromosome"/>
</dbReference>
<feature type="compositionally biased region" description="Basic and acidic residues" evidence="1">
    <location>
        <begin position="39"/>
        <end position="67"/>
    </location>
</feature>
<gene>
    <name evidence="2" type="ORF">OF801_00165</name>
</gene>
<dbReference type="EMBL" id="CP109635">
    <property type="protein sequence ID" value="UYT10387.1"/>
    <property type="molecule type" value="Genomic_DNA"/>
</dbReference>
<feature type="region of interest" description="Disordered" evidence="1">
    <location>
        <begin position="39"/>
        <end position="89"/>
    </location>
</feature>
<protein>
    <submittedName>
        <fullName evidence="2">Uncharacterized protein</fullName>
    </submittedName>
</protein>
<sequence>MKIKFNKLFFSLLVLCIALVGGGIFFNFTQVKQEAVPKQEDSKVVQYEDTKEEVSQKDKQLKAEKSLIHAPKNSESSPTNEQKERKEFNKEVLSQDYYVENVDSEGKLTYIKATEESLKLLESKAKDNQLSTYQVNYEGQFISVLTTS</sequence>
<accession>A0AA46TVI3</accession>
<evidence type="ECO:0000313" key="3">
    <source>
        <dbReference type="Proteomes" id="UP001164042"/>
    </source>
</evidence>